<dbReference type="InterPro" id="IPR039422">
    <property type="entry name" value="MarR/SlyA-like"/>
</dbReference>
<dbReference type="GO" id="GO:0003700">
    <property type="term" value="F:DNA-binding transcription factor activity"/>
    <property type="evidence" value="ECO:0007669"/>
    <property type="project" value="InterPro"/>
</dbReference>
<dbReference type="PANTHER" id="PTHR33164">
    <property type="entry name" value="TRANSCRIPTIONAL REGULATOR, MARR FAMILY"/>
    <property type="match status" value="1"/>
</dbReference>
<dbReference type="SUPFAM" id="SSF46785">
    <property type="entry name" value="Winged helix' DNA-binding domain"/>
    <property type="match status" value="1"/>
</dbReference>
<comment type="caution">
    <text evidence="2">The sequence shown here is derived from an EMBL/GenBank/DDBJ whole genome shotgun (WGS) entry which is preliminary data.</text>
</comment>
<sequence length="128" mass="14061">MQLSERDGLELWRRAVTASVRSDAPDLTARQQAILMTIALTPGPHTVRGLAEQLNIAKPAVTRALDALERLDFIKRVRDEADLRNIFLERRPPGMTYLRQFAGLVLAAASGKDQEAAVSPKTRKASAA</sequence>
<reference evidence="2 3" key="1">
    <citation type="journal article" date="2014" name="Antonie Van Leeuwenhoek">
        <title>Hyphomonas beringensis sp. nov. and Hyphomonas chukchiensis sp. nov., isolated from surface seawater of the Bering Sea and Chukchi Sea.</title>
        <authorList>
            <person name="Li C."/>
            <person name="Lai Q."/>
            <person name="Li G."/>
            <person name="Dong C."/>
            <person name="Wang J."/>
            <person name="Liao Y."/>
            <person name="Shao Z."/>
        </authorList>
    </citation>
    <scope>NUCLEOTIDE SEQUENCE [LARGE SCALE GENOMIC DNA]</scope>
    <source>
        <strain evidence="2 3">MHS-3</strain>
    </source>
</reference>
<dbReference type="Pfam" id="PF01047">
    <property type="entry name" value="MarR"/>
    <property type="match status" value="1"/>
</dbReference>
<dbReference type="STRING" id="1280949.HAD_00610"/>
<dbReference type="InterPro" id="IPR036390">
    <property type="entry name" value="WH_DNA-bd_sf"/>
</dbReference>
<keyword evidence="3" id="KW-1185">Reference proteome</keyword>
<dbReference type="InterPro" id="IPR036388">
    <property type="entry name" value="WH-like_DNA-bd_sf"/>
</dbReference>
<gene>
    <name evidence="2" type="ORF">HAD_00610</name>
</gene>
<dbReference type="AlphaFoldDB" id="A0A069E278"/>
<name>A0A069E278_9PROT</name>
<dbReference type="Gene3D" id="1.10.10.10">
    <property type="entry name" value="Winged helix-like DNA-binding domain superfamily/Winged helix DNA-binding domain"/>
    <property type="match status" value="1"/>
</dbReference>
<dbReference type="GO" id="GO:0006950">
    <property type="term" value="P:response to stress"/>
    <property type="evidence" value="ECO:0007669"/>
    <property type="project" value="TreeGrafter"/>
</dbReference>
<dbReference type="EMBL" id="ARYH01000001">
    <property type="protein sequence ID" value="KCZ84135.1"/>
    <property type="molecule type" value="Genomic_DNA"/>
</dbReference>
<evidence type="ECO:0000313" key="3">
    <source>
        <dbReference type="Proteomes" id="UP000027446"/>
    </source>
</evidence>
<dbReference type="PROSITE" id="PS50995">
    <property type="entry name" value="HTH_MARR_2"/>
    <property type="match status" value="1"/>
</dbReference>
<dbReference type="InterPro" id="IPR000835">
    <property type="entry name" value="HTH_MarR-typ"/>
</dbReference>
<accession>A0A069E278</accession>
<protein>
    <submittedName>
        <fullName evidence="2">MarR family transcriptional regulator</fullName>
    </submittedName>
</protein>
<evidence type="ECO:0000259" key="1">
    <source>
        <dbReference type="PROSITE" id="PS50995"/>
    </source>
</evidence>
<dbReference type="PATRIC" id="fig|1280949.3.peg.125"/>
<evidence type="ECO:0000313" key="2">
    <source>
        <dbReference type="EMBL" id="KCZ84135.1"/>
    </source>
</evidence>
<dbReference type="PANTHER" id="PTHR33164:SF43">
    <property type="entry name" value="HTH-TYPE TRANSCRIPTIONAL REPRESSOR YETL"/>
    <property type="match status" value="1"/>
</dbReference>
<dbReference type="SMART" id="SM00347">
    <property type="entry name" value="HTH_MARR"/>
    <property type="match status" value="1"/>
</dbReference>
<dbReference type="OrthoDB" id="9812268at2"/>
<feature type="domain" description="HTH marR-type" evidence="1">
    <location>
        <begin position="1"/>
        <end position="128"/>
    </location>
</feature>
<dbReference type="Proteomes" id="UP000027446">
    <property type="component" value="Unassembled WGS sequence"/>
</dbReference>
<dbReference type="eggNOG" id="COG1846">
    <property type="taxonomic scope" value="Bacteria"/>
</dbReference>
<organism evidence="2 3">
    <name type="scientific">Hyphomonas adhaerens MHS-3</name>
    <dbReference type="NCBI Taxonomy" id="1280949"/>
    <lineage>
        <taxon>Bacteria</taxon>
        <taxon>Pseudomonadati</taxon>
        <taxon>Pseudomonadota</taxon>
        <taxon>Alphaproteobacteria</taxon>
        <taxon>Hyphomonadales</taxon>
        <taxon>Hyphomonadaceae</taxon>
        <taxon>Hyphomonas</taxon>
    </lineage>
</organism>
<proteinExistence type="predicted"/>